<evidence type="ECO:0000259" key="10">
    <source>
        <dbReference type="SMART" id="SM00651"/>
    </source>
</evidence>
<keyword evidence="7 8" id="KW-0539">Nucleus</keyword>
<dbReference type="InterPro" id="IPR001163">
    <property type="entry name" value="Sm_dom_euk/arc"/>
</dbReference>
<feature type="domain" description="Sm" evidence="10">
    <location>
        <begin position="11"/>
        <end position="77"/>
    </location>
</feature>
<evidence type="ECO:0000256" key="5">
    <source>
        <dbReference type="ARBA" id="ARBA00022884"/>
    </source>
</evidence>
<dbReference type="PANTHER" id="PTHR23338">
    <property type="entry name" value="SMALL NUCLEAR RIBONUCLEOPROTEIN SM"/>
    <property type="match status" value="1"/>
</dbReference>
<dbReference type="InterPro" id="IPR010920">
    <property type="entry name" value="LSM_dom_sf"/>
</dbReference>
<protein>
    <recommendedName>
        <fullName evidence="8">U6 snRNA-associated Sm-like protein LSm4</fullName>
    </recommendedName>
</protein>
<evidence type="ECO:0000256" key="6">
    <source>
        <dbReference type="ARBA" id="ARBA00023187"/>
    </source>
</evidence>
<dbReference type="InterPro" id="IPR034101">
    <property type="entry name" value="Lsm4"/>
</dbReference>
<dbReference type="SUPFAM" id="SSF50182">
    <property type="entry name" value="Sm-like ribonucleoproteins"/>
    <property type="match status" value="1"/>
</dbReference>
<dbReference type="GO" id="GO:0005681">
    <property type="term" value="C:spliceosomal complex"/>
    <property type="evidence" value="ECO:0007669"/>
    <property type="project" value="UniProtKB-UniRule"/>
</dbReference>
<organism evidence="11 12">
    <name type="scientific">Trypanosoma equiperdum</name>
    <dbReference type="NCBI Taxonomy" id="5694"/>
    <lineage>
        <taxon>Eukaryota</taxon>
        <taxon>Discoba</taxon>
        <taxon>Euglenozoa</taxon>
        <taxon>Kinetoplastea</taxon>
        <taxon>Metakinetoplastina</taxon>
        <taxon>Trypanosomatida</taxon>
        <taxon>Trypanosomatidae</taxon>
        <taxon>Trypanosoma</taxon>
    </lineage>
</organism>
<proteinExistence type="inferred from homology"/>
<keyword evidence="8" id="KW-0687">Ribonucleoprotein</keyword>
<evidence type="ECO:0000313" key="11">
    <source>
        <dbReference type="EMBL" id="SCU66239.1"/>
    </source>
</evidence>
<dbReference type="Gene3D" id="2.30.30.100">
    <property type="match status" value="1"/>
</dbReference>
<comment type="subunit">
    <text evidence="8">LSm subunits form a heteromer with a doughnut shape.</text>
</comment>
<dbReference type="Pfam" id="PF01423">
    <property type="entry name" value="LSM"/>
    <property type="match status" value="1"/>
</dbReference>
<keyword evidence="3 8" id="KW-0507">mRNA processing</keyword>
<dbReference type="EMBL" id="CZPT02000526">
    <property type="protein sequence ID" value="SCU66239.1"/>
    <property type="molecule type" value="Genomic_DNA"/>
</dbReference>
<keyword evidence="12" id="KW-1185">Reference proteome</keyword>
<evidence type="ECO:0000256" key="2">
    <source>
        <dbReference type="ARBA" id="ARBA00006850"/>
    </source>
</evidence>
<keyword evidence="5 8" id="KW-0694">RNA-binding</keyword>
<evidence type="ECO:0000256" key="8">
    <source>
        <dbReference type="RuleBase" id="RU365049"/>
    </source>
</evidence>
<comment type="subcellular location">
    <subcellularLocation>
        <location evidence="1 8">Nucleus</location>
    </subcellularLocation>
</comment>
<evidence type="ECO:0000256" key="3">
    <source>
        <dbReference type="ARBA" id="ARBA00022664"/>
    </source>
</evidence>
<keyword evidence="4 8" id="KW-0747">Spliceosome</keyword>
<comment type="similarity">
    <text evidence="2 8">Belongs to the snRNP Sm proteins family.</text>
</comment>
<evidence type="ECO:0000256" key="7">
    <source>
        <dbReference type="ARBA" id="ARBA00023242"/>
    </source>
</evidence>
<accession>A0A1G4I3E6</accession>
<dbReference type="CDD" id="cd01723">
    <property type="entry name" value="LSm4"/>
    <property type="match status" value="1"/>
</dbReference>
<dbReference type="InterPro" id="IPR027141">
    <property type="entry name" value="LSm4/Sm_D1/D3"/>
</dbReference>
<evidence type="ECO:0000313" key="12">
    <source>
        <dbReference type="Proteomes" id="UP000195570"/>
    </source>
</evidence>
<evidence type="ECO:0000256" key="9">
    <source>
        <dbReference type="SAM" id="MobiDB-lite"/>
    </source>
</evidence>
<evidence type="ECO:0000256" key="1">
    <source>
        <dbReference type="ARBA" id="ARBA00004123"/>
    </source>
</evidence>
<evidence type="ECO:0000256" key="4">
    <source>
        <dbReference type="ARBA" id="ARBA00022728"/>
    </source>
</evidence>
<dbReference type="SMART" id="SM00651">
    <property type="entry name" value="Sm"/>
    <property type="match status" value="1"/>
</dbReference>
<dbReference type="VEuPathDB" id="TriTrypDB:TEOVI_000712600"/>
<comment type="caution">
    <text evidence="11">The sequence shown here is derived from an EMBL/GenBank/DDBJ whole genome shotgun (WGS) entry which is preliminary data.</text>
</comment>
<comment type="function">
    <text evidence="8">Binds specifically to the 3'-terminal U-tract of U6 snRNA.</text>
</comment>
<sequence>MSVRKPITPLDVLRNCRAKVVSVELAGGETINGTVVRVDRAMNMVLKQCIRTSADGEAFWRSRESLIRGASVRNVRMDERAVIIADAQLREVTSKSKNKNRAKAKSNDKQQGERKATLSGEKRNRGK</sequence>
<feature type="region of interest" description="Disordered" evidence="9">
    <location>
        <begin position="93"/>
        <end position="127"/>
    </location>
</feature>
<gene>
    <name evidence="8" type="primary">LSM4</name>
    <name evidence="11" type="ORF">TEOVI_000712600</name>
</gene>
<dbReference type="GO" id="GO:0000956">
    <property type="term" value="P:nuclear-transcribed mRNA catabolic process"/>
    <property type="evidence" value="ECO:0007669"/>
    <property type="project" value="UniProtKB-UniRule"/>
</dbReference>
<feature type="compositionally biased region" description="Basic and acidic residues" evidence="9">
    <location>
        <begin position="105"/>
        <end position="127"/>
    </location>
</feature>
<reference evidence="11" key="1">
    <citation type="submission" date="2016-09" db="EMBL/GenBank/DDBJ databases">
        <authorList>
            <person name="Hebert L."/>
            <person name="Moumen B."/>
        </authorList>
    </citation>
    <scope>NUCLEOTIDE SEQUENCE [LARGE SCALE GENOMIC DNA]</scope>
    <source>
        <strain evidence="11">OVI</strain>
    </source>
</reference>
<name>A0A1G4I3E6_TRYEQ</name>
<dbReference type="Proteomes" id="UP000195570">
    <property type="component" value="Unassembled WGS sequence"/>
</dbReference>
<dbReference type="GO" id="GO:0003723">
    <property type="term" value="F:RNA binding"/>
    <property type="evidence" value="ECO:0007669"/>
    <property type="project" value="UniProtKB-KW"/>
</dbReference>
<dbReference type="AlphaFoldDB" id="A0A1G4I3E6"/>
<dbReference type="GO" id="GO:0000398">
    <property type="term" value="P:mRNA splicing, via spliceosome"/>
    <property type="evidence" value="ECO:0007669"/>
    <property type="project" value="InterPro"/>
</dbReference>
<keyword evidence="6 8" id="KW-0508">mRNA splicing</keyword>